<sequence length="77" mass="8174">MTLLKKLLLPTLIVLFPAATLAAQSSFEAKVVKIIDGDTITALDGQNTSIKIRLYGIDAPESKQAFGQKSKQALSAA</sequence>
<feature type="signal peptide" evidence="1">
    <location>
        <begin position="1"/>
        <end position="22"/>
    </location>
</feature>
<keyword evidence="1" id="KW-0732">Signal</keyword>
<dbReference type="InterPro" id="IPR035437">
    <property type="entry name" value="SNase_OB-fold_sf"/>
</dbReference>
<protein>
    <submittedName>
        <fullName evidence="2">Nuclease</fullName>
    </submittedName>
</protein>
<reference evidence="2 3" key="1">
    <citation type="submission" date="2018-08" db="EMBL/GenBank/DDBJ databases">
        <authorList>
            <consortium name="GenomeTrakr network: Whole genome sequencing for foodborne pathogen traceback"/>
        </authorList>
    </citation>
    <scope>NUCLEOTIDE SEQUENCE [LARGE SCALE GENOMIC DNA]</scope>
    <source>
        <strain evidence="2 3">NC_STEC194</strain>
    </source>
</reference>
<comment type="caution">
    <text evidence="2">The sequence shown here is derived from an EMBL/GenBank/DDBJ whole genome shotgun (WGS) entry which is preliminary data.</text>
</comment>
<evidence type="ECO:0000256" key="1">
    <source>
        <dbReference type="SAM" id="SignalP"/>
    </source>
</evidence>
<feature type="non-terminal residue" evidence="2">
    <location>
        <position position="77"/>
    </location>
</feature>
<gene>
    <name evidence="2" type="ORF">B6R15_004779</name>
</gene>
<dbReference type="Gene3D" id="2.40.50.90">
    <property type="match status" value="1"/>
</dbReference>
<evidence type="ECO:0000313" key="2">
    <source>
        <dbReference type="EMBL" id="EFM7863411.1"/>
    </source>
</evidence>
<organism evidence="2 3">
    <name type="scientific">Escherichia coli</name>
    <dbReference type="NCBI Taxonomy" id="562"/>
    <lineage>
        <taxon>Bacteria</taxon>
        <taxon>Pseudomonadati</taxon>
        <taxon>Pseudomonadota</taxon>
        <taxon>Gammaproteobacteria</taxon>
        <taxon>Enterobacterales</taxon>
        <taxon>Enterobacteriaceae</taxon>
        <taxon>Escherichia</taxon>
    </lineage>
</organism>
<name>A0A828N4L1_ECOLX</name>
<dbReference type="SUPFAM" id="SSF50199">
    <property type="entry name" value="Staphylococcal nuclease"/>
    <property type="match status" value="1"/>
</dbReference>
<dbReference type="Proteomes" id="UP000587626">
    <property type="component" value="Unassembled WGS sequence"/>
</dbReference>
<dbReference type="AlphaFoldDB" id="A0A828N4L1"/>
<feature type="chain" id="PRO_5041182876" evidence="1">
    <location>
        <begin position="23"/>
        <end position="77"/>
    </location>
</feature>
<dbReference type="EMBL" id="AATLXB010000098">
    <property type="protein sequence ID" value="EFM7863411.1"/>
    <property type="molecule type" value="Genomic_DNA"/>
</dbReference>
<proteinExistence type="predicted"/>
<evidence type="ECO:0000313" key="3">
    <source>
        <dbReference type="Proteomes" id="UP000587626"/>
    </source>
</evidence>
<accession>A0A828N4L1</accession>